<protein>
    <submittedName>
        <fullName evidence="5">ATP-dependent RNA helicase p62-like</fullName>
    </submittedName>
</protein>
<dbReference type="EMBL" id="MNPL01018661">
    <property type="protein sequence ID" value="OQR70054.1"/>
    <property type="molecule type" value="Genomic_DNA"/>
</dbReference>
<evidence type="ECO:0000256" key="3">
    <source>
        <dbReference type="RuleBase" id="RU000492"/>
    </source>
</evidence>
<comment type="caution">
    <text evidence="5">The sequence shown here is derived from an EMBL/GenBank/DDBJ whole genome shotgun (WGS) entry which is preliminary data.</text>
</comment>
<dbReference type="PANTHER" id="PTHR47958">
    <property type="entry name" value="ATP-DEPENDENT RNA HELICASE DBP3"/>
    <property type="match status" value="1"/>
</dbReference>
<keyword evidence="3" id="KW-0067">ATP-binding</keyword>
<dbReference type="AlphaFoldDB" id="A0A1V9X939"/>
<evidence type="ECO:0000256" key="2">
    <source>
        <dbReference type="ARBA" id="ARBA00022806"/>
    </source>
</evidence>
<reference evidence="5 6" key="1">
    <citation type="journal article" date="2017" name="Gigascience">
        <title>Draft genome of the honey bee ectoparasitic mite, Tropilaelaps mercedesae, is shaped by the parasitic life history.</title>
        <authorList>
            <person name="Dong X."/>
            <person name="Armstrong S.D."/>
            <person name="Xia D."/>
            <person name="Makepeace B.L."/>
            <person name="Darby A.C."/>
            <person name="Kadowaki T."/>
        </authorList>
    </citation>
    <scope>NUCLEOTIDE SEQUENCE [LARGE SCALE GENOMIC DNA]</scope>
    <source>
        <strain evidence="5">Wuxi-XJTLU</strain>
    </source>
</reference>
<dbReference type="GO" id="GO:0016787">
    <property type="term" value="F:hydrolase activity"/>
    <property type="evidence" value="ECO:0007669"/>
    <property type="project" value="UniProtKB-KW"/>
</dbReference>
<keyword evidence="6" id="KW-1185">Reference proteome</keyword>
<dbReference type="PROSITE" id="PS00039">
    <property type="entry name" value="DEAD_ATP_HELICASE"/>
    <property type="match status" value="1"/>
</dbReference>
<dbReference type="SUPFAM" id="SSF52540">
    <property type="entry name" value="P-loop containing nucleoside triphosphate hydrolases"/>
    <property type="match status" value="1"/>
</dbReference>
<sequence>MNAKNLMFHVRALILRPTLSPCLHRGIVNRPYRNKSSVTYYDRRYNARNDDPKTEDYEIDEENLKKLERFAREREVIKNVYKESIVTSSRTDAEIKQFYKMHSITIEGLVPKPVLSIDELEVLPDLVKKEFQDRRIVTPTPIQSMCWPLAMSGADMIGIAQTGSGKTLGYLLPTALHIQAQPKSELKGPTSLVLAPTRELVQQISKVATEWLTFHLGIRNIGVYGGSDRGFQIRNLNKGSELCIATPGRLIDLLNTRMTSLANSSMLILDEADRMLDMGFEPQIRDIIEQMRDDRQTLMFSATWPQDVRQLASDFMDRQAVRINIGKWNISTHFIVPLT</sequence>
<dbReference type="Proteomes" id="UP000192247">
    <property type="component" value="Unassembled WGS sequence"/>
</dbReference>
<keyword evidence="3" id="KW-0547">Nucleotide-binding</keyword>
<dbReference type="GO" id="GO:0005524">
    <property type="term" value="F:ATP binding"/>
    <property type="evidence" value="ECO:0007669"/>
    <property type="project" value="UniProtKB-KW"/>
</dbReference>
<dbReference type="SMART" id="SM00487">
    <property type="entry name" value="DEXDc"/>
    <property type="match status" value="1"/>
</dbReference>
<name>A0A1V9X939_9ACAR</name>
<dbReference type="InterPro" id="IPR011545">
    <property type="entry name" value="DEAD/DEAH_box_helicase_dom"/>
</dbReference>
<dbReference type="GO" id="GO:0004386">
    <property type="term" value="F:helicase activity"/>
    <property type="evidence" value="ECO:0007669"/>
    <property type="project" value="UniProtKB-KW"/>
</dbReference>
<gene>
    <name evidence="5" type="ORF">BIW11_11883</name>
</gene>
<evidence type="ECO:0000313" key="5">
    <source>
        <dbReference type="EMBL" id="OQR70054.1"/>
    </source>
</evidence>
<keyword evidence="1 3" id="KW-0378">Hydrolase</keyword>
<dbReference type="OrthoDB" id="6492176at2759"/>
<dbReference type="Pfam" id="PF00270">
    <property type="entry name" value="DEAD"/>
    <property type="match status" value="1"/>
</dbReference>
<feature type="domain" description="Helicase ATP-binding" evidence="4">
    <location>
        <begin position="147"/>
        <end position="322"/>
    </location>
</feature>
<dbReference type="InterPro" id="IPR000629">
    <property type="entry name" value="RNA-helicase_DEAD-box_CS"/>
</dbReference>
<dbReference type="PROSITE" id="PS51192">
    <property type="entry name" value="HELICASE_ATP_BIND_1"/>
    <property type="match status" value="1"/>
</dbReference>
<organism evidence="5 6">
    <name type="scientific">Tropilaelaps mercedesae</name>
    <dbReference type="NCBI Taxonomy" id="418985"/>
    <lineage>
        <taxon>Eukaryota</taxon>
        <taxon>Metazoa</taxon>
        <taxon>Ecdysozoa</taxon>
        <taxon>Arthropoda</taxon>
        <taxon>Chelicerata</taxon>
        <taxon>Arachnida</taxon>
        <taxon>Acari</taxon>
        <taxon>Parasitiformes</taxon>
        <taxon>Mesostigmata</taxon>
        <taxon>Gamasina</taxon>
        <taxon>Dermanyssoidea</taxon>
        <taxon>Laelapidae</taxon>
        <taxon>Tropilaelaps</taxon>
    </lineage>
</organism>
<evidence type="ECO:0000313" key="6">
    <source>
        <dbReference type="Proteomes" id="UP000192247"/>
    </source>
</evidence>
<comment type="similarity">
    <text evidence="3">Belongs to the DEAD box helicase family.</text>
</comment>
<dbReference type="Gene3D" id="3.40.50.300">
    <property type="entry name" value="P-loop containing nucleotide triphosphate hydrolases"/>
    <property type="match status" value="1"/>
</dbReference>
<proteinExistence type="inferred from homology"/>
<dbReference type="InterPro" id="IPR014001">
    <property type="entry name" value="Helicase_ATP-bd"/>
</dbReference>
<keyword evidence="2 3" id="KW-0347">Helicase</keyword>
<dbReference type="GO" id="GO:0003676">
    <property type="term" value="F:nucleic acid binding"/>
    <property type="evidence" value="ECO:0007669"/>
    <property type="project" value="InterPro"/>
</dbReference>
<evidence type="ECO:0000256" key="1">
    <source>
        <dbReference type="ARBA" id="ARBA00022801"/>
    </source>
</evidence>
<dbReference type="STRING" id="418985.A0A1V9X939"/>
<dbReference type="InterPro" id="IPR027417">
    <property type="entry name" value="P-loop_NTPase"/>
</dbReference>
<accession>A0A1V9X939</accession>
<evidence type="ECO:0000259" key="4">
    <source>
        <dbReference type="PROSITE" id="PS51192"/>
    </source>
</evidence>
<dbReference type="InParanoid" id="A0A1V9X939"/>